<evidence type="ECO:0000313" key="2">
    <source>
        <dbReference type="Proteomes" id="UP000287033"/>
    </source>
</evidence>
<name>A0A401TKK5_CHIPU</name>
<dbReference type="EMBL" id="BEZZ01092090">
    <property type="protein sequence ID" value="GCC43190.1"/>
    <property type="molecule type" value="Genomic_DNA"/>
</dbReference>
<comment type="caution">
    <text evidence="1">The sequence shown here is derived from an EMBL/GenBank/DDBJ whole genome shotgun (WGS) entry which is preliminary data.</text>
</comment>
<evidence type="ECO:0000313" key="1">
    <source>
        <dbReference type="EMBL" id="GCC43190.1"/>
    </source>
</evidence>
<accession>A0A401TKK5</accession>
<sequence>MQSVVLMLVVRAILSPRQVVRSAQRWLDRDNKGAFCDIGFPSA</sequence>
<dbReference type="Proteomes" id="UP000287033">
    <property type="component" value="Unassembled WGS sequence"/>
</dbReference>
<reference evidence="1 2" key="1">
    <citation type="journal article" date="2018" name="Nat. Ecol. Evol.">
        <title>Shark genomes provide insights into elasmobranch evolution and the origin of vertebrates.</title>
        <authorList>
            <person name="Hara Y"/>
            <person name="Yamaguchi K"/>
            <person name="Onimaru K"/>
            <person name="Kadota M"/>
            <person name="Koyanagi M"/>
            <person name="Keeley SD"/>
            <person name="Tatsumi K"/>
            <person name="Tanaka K"/>
            <person name="Motone F"/>
            <person name="Kageyama Y"/>
            <person name="Nozu R"/>
            <person name="Adachi N"/>
            <person name="Nishimura O"/>
            <person name="Nakagawa R"/>
            <person name="Tanegashima C"/>
            <person name="Kiyatake I"/>
            <person name="Matsumoto R"/>
            <person name="Murakumo K"/>
            <person name="Nishida K"/>
            <person name="Terakita A"/>
            <person name="Kuratani S"/>
            <person name="Sato K"/>
            <person name="Hyodo S Kuraku.S."/>
        </authorList>
    </citation>
    <scope>NUCLEOTIDE SEQUENCE [LARGE SCALE GENOMIC DNA]</scope>
</reference>
<proteinExistence type="predicted"/>
<feature type="non-terminal residue" evidence="1">
    <location>
        <position position="43"/>
    </location>
</feature>
<gene>
    <name evidence="1" type="ORF">chiPu_0026992</name>
</gene>
<keyword evidence="2" id="KW-1185">Reference proteome</keyword>
<organism evidence="1 2">
    <name type="scientific">Chiloscyllium punctatum</name>
    <name type="common">Brownbanded bambooshark</name>
    <name type="synonym">Hemiscyllium punctatum</name>
    <dbReference type="NCBI Taxonomy" id="137246"/>
    <lineage>
        <taxon>Eukaryota</taxon>
        <taxon>Metazoa</taxon>
        <taxon>Chordata</taxon>
        <taxon>Craniata</taxon>
        <taxon>Vertebrata</taxon>
        <taxon>Chondrichthyes</taxon>
        <taxon>Elasmobranchii</taxon>
        <taxon>Galeomorphii</taxon>
        <taxon>Galeoidea</taxon>
        <taxon>Orectolobiformes</taxon>
        <taxon>Hemiscylliidae</taxon>
        <taxon>Chiloscyllium</taxon>
    </lineage>
</organism>
<dbReference type="AlphaFoldDB" id="A0A401TKK5"/>
<protein>
    <submittedName>
        <fullName evidence="1">Uncharacterized protein</fullName>
    </submittedName>
</protein>